<dbReference type="Gene3D" id="3.40.50.1000">
    <property type="entry name" value="HAD superfamily/HAD-like"/>
    <property type="match status" value="1"/>
</dbReference>
<dbReference type="Pfam" id="PF08282">
    <property type="entry name" value="Hydrolase_3"/>
    <property type="match status" value="1"/>
</dbReference>
<evidence type="ECO:0000313" key="2">
    <source>
        <dbReference type="Proteomes" id="UP000230796"/>
    </source>
</evidence>
<gene>
    <name evidence="1" type="ORF">COT87_02235</name>
</gene>
<dbReference type="PANTHER" id="PTHR10000">
    <property type="entry name" value="PHOSPHOSERINE PHOSPHATASE"/>
    <property type="match status" value="1"/>
</dbReference>
<dbReference type="PANTHER" id="PTHR10000:SF8">
    <property type="entry name" value="HAD SUPERFAMILY HYDROLASE-LIKE, TYPE 3"/>
    <property type="match status" value="1"/>
</dbReference>
<sequence>MRKKAIIFDLDGTAVDSPIHNLPSERLVRAVVALQKDYWMCAATGRGWSCGKDVLRALRLKDPCVIAAGTQICNPQTGEILWQKNMDAADAKRVIEIFREYPESHMLCNDYSLDDYLSKNFRVKDYVFPETVFFLELIDLPENVVQVIAEKIRKIEGLACIAPIGQHNSAHRDIHVINVDATKEQAIAEILKMMGVERNNTVGIGDGGNDIHLFNAVGKRVAIGNAIEKLKGLADLVIRSVQDDGLAEYFESLS</sequence>
<dbReference type="GO" id="GO:0016791">
    <property type="term" value="F:phosphatase activity"/>
    <property type="evidence" value="ECO:0007669"/>
    <property type="project" value="TreeGrafter"/>
</dbReference>
<accession>A0A2H0VIM4</accession>
<dbReference type="NCBIfam" id="TIGR01484">
    <property type="entry name" value="HAD-SF-IIB"/>
    <property type="match status" value="1"/>
</dbReference>
<comment type="caution">
    <text evidence="1">The sequence shown here is derived from an EMBL/GenBank/DDBJ whole genome shotgun (WGS) entry which is preliminary data.</text>
</comment>
<dbReference type="InterPro" id="IPR036412">
    <property type="entry name" value="HAD-like_sf"/>
</dbReference>
<dbReference type="Proteomes" id="UP000230796">
    <property type="component" value="Unassembled WGS sequence"/>
</dbReference>
<evidence type="ECO:0000313" key="1">
    <source>
        <dbReference type="EMBL" id="PIR98926.1"/>
    </source>
</evidence>
<dbReference type="GO" id="GO:0005829">
    <property type="term" value="C:cytosol"/>
    <property type="evidence" value="ECO:0007669"/>
    <property type="project" value="TreeGrafter"/>
</dbReference>
<dbReference type="AlphaFoldDB" id="A0A2H0VIM4"/>
<dbReference type="EMBL" id="PFAF01000044">
    <property type="protein sequence ID" value="PIR98926.1"/>
    <property type="molecule type" value="Genomic_DNA"/>
</dbReference>
<dbReference type="GO" id="GO:0000287">
    <property type="term" value="F:magnesium ion binding"/>
    <property type="evidence" value="ECO:0007669"/>
    <property type="project" value="TreeGrafter"/>
</dbReference>
<evidence type="ECO:0008006" key="3">
    <source>
        <dbReference type="Google" id="ProtNLM"/>
    </source>
</evidence>
<dbReference type="Gene3D" id="3.30.1240.10">
    <property type="match status" value="1"/>
</dbReference>
<name>A0A2H0VIM4_9BACT</name>
<dbReference type="InterPro" id="IPR006379">
    <property type="entry name" value="HAD-SF_hydro_IIB"/>
</dbReference>
<reference evidence="2" key="1">
    <citation type="submission" date="2017-09" db="EMBL/GenBank/DDBJ databases">
        <title>Depth-based differentiation of microbial function through sediment-hosted aquifers and enrichment of novel symbionts in the deep terrestrial subsurface.</title>
        <authorList>
            <person name="Probst A.J."/>
            <person name="Ladd B."/>
            <person name="Jarett J.K."/>
            <person name="Geller-Mcgrath D.E."/>
            <person name="Sieber C.M.K."/>
            <person name="Emerson J.B."/>
            <person name="Anantharaman K."/>
            <person name="Thomas B.C."/>
            <person name="Malmstrom R."/>
            <person name="Stieglmeier M."/>
            <person name="Klingl A."/>
            <person name="Woyke T."/>
            <person name="Ryan C.M."/>
            <person name="Banfield J.F."/>
        </authorList>
    </citation>
    <scope>NUCLEOTIDE SEQUENCE [LARGE SCALE GENOMIC DNA]</scope>
</reference>
<dbReference type="InterPro" id="IPR023214">
    <property type="entry name" value="HAD_sf"/>
</dbReference>
<dbReference type="SUPFAM" id="SSF56784">
    <property type="entry name" value="HAD-like"/>
    <property type="match status" value="1"/>
</dbReference>
<proteinExistence type="predicted"/>
<organism evidence="1 2">
    <name type="scientific">Candidatus Collierbacteria bacterium CG10_big_fil_rev_8_21_14_0_10_44_9</name>
    <dbReference type="NCBI Taxonomy" id="1974535"/>
    <lineage>
        <taxon>Bacteria</taxon>
        <taxon>Candidatus Collieribacteriota</taxon>
    </lineage>
</organism>
<protein>
    <recommendedName>
        <fullName evidence="3">Cof-type HAD-IIB family hydrolase</fullName>
    </recommendedName>
</protein>